<keyword evidence="4" id="KW-1185">Reference proteome</keyword>
<comment type="caution">
    <text evidence="3">The sequence shown here is derived from an EMBL/GenBank/DDBJ whole genome shotgun (WGS) entry which is preliminary data.</text>
</comment>
<keyword evidence="1" id="KW-1133">Transmembrane helix</keyword>
<keyword evidence="1" id="KW-0472">Membrane</keyword>
<feature type="transmembrane region" description="Helical" evidence="1">
    <location>
        <begin position="214"/>
        <end position="230"/>
    </location>
</feature>
<feature type="transmembrane region" description="Helical" evidence="1">
    <location>
        <begin position="49"/>
        <end position="66"/>
    </location>
</feature>
<feature type="domain" description="Acyltransferase 3" evidence="2">
    <location>
        <begin position="46"/>
        <end position="367"/>
    </location>
</feature>
<gene>
    <name evidence="3" type="ORF">ILT43_03535</name>
</gene>
<organism evidence="3 4">
    <name type="scientific">Sphingomonas longa</name>
    <dbReference type="NCBI Taxonomy" id="2778730"/>
    <lineage>
        <taxon>Bacteria</taxon>
        <taxon>Pseudomonadati</taxon>
        <taxon>Pseudomonadota</taxon>
        <taxon>Alphaproteobacteria</taxon>
        <taxon>Sphingomonadales</taxon>
        <taxon>Sphingomonadaceae</taxon>
        <taxon>Sphingomonas</taxon>
    </lineage>
</organism>
<dbReference type="EMBL" id="JAFEMC010000001">
    <property type="protein sequence ID" value="MBM6575428.1"/>
    <property type="molecule type" value="Genomic_DNA"/>
</dbReference>
<accession>A0ABS2D3G0</accession>
<dbReference type="RefSeq" id="WP_204194374.1">
    <property type="nucleotide sequence ID" value="NZ_JAFEMC010000001.1"/>
</dbReference>
<dbReference type="Pfam" id="PF01757">
    <property type="entry name" value="Acyl_transf_3"/>
    <property type="match status" value="1"/>
</dbReference>
<feature type="transmembrane region" description="Helical" evidence="1">
    <location>
        <begin position="6"/>
        <end position="29"/>
    </location>
</feature>
<evidence type="ECO:0000313" key="3">
    <source>
        <dbReference type="EMBL" id="MBM6575428.1"/>
    </source>
</evidence>
<evidence type="ECO:0000259" key="2">
    <source>
        <dbReference type="Pfam" id="PF01757"/>
    </source>
</evidence>
<feature type="transmembrane region" description="Helical" evidence="1">
    <location>
        <begin position="351"/>
        <end position="375"/>
    </location>
</feature>
<dbReference type="InterPro" id="IPR050879">
    <property type="entry name" value="Acyltransferase_3"/>
</dbReference>
<feature type="transmembrane region" description="Helical" evidence="1">
    <location>
        <begin position="288"/>
        <end position="312"/>
    </location>
</feature>
<dbReference type="PANTHER" id="PTHR23028:SF53">
    <property type="entry name" value="ACYL_TRANSF_3 DOMAIN-CONTAINING PROTEIN"/>
    <property type="match status" value="1"/>
</dbReference>
<feature type="transmembrane region" description="Helical" evidence="1">
    <location>
        <begin position="264"/>
        <end position="282"/>
    </location>
</feature>
<dbReference type="Proteomes" id="UP000763641">
    <property type="component" value="Unassembled WGS sequence"/>
</dbReference>
<keyword evidence="1" id="KW-0812">Transmembrane</keyword>
<dbReference type="PANTHER" id="PTHR23028">
    <property type="entry name" value="ACETYLTRANSFERASE"/>
    <property type="match status" value="1"/>
</dbReference>
<evidence type="ECO:0000313" key="4">
    <source>
        <dbReference type="Proteomes" id="UP000763641"/>
    </source>
</evidence>
<feature type="transmembrane region" description="Helical" evidence="1">
    <location>
        <begin position="324"/>
        <end position="345"/>
    </location>
</feature>
<dbReference type="GO" id="GO:0016746">
    <property type="term" value="F:acyltransferase activity"/>
    <property type="evidence" value="ECO:0007669"/>
    <property type="project" value="UniProtKB-KW"/>
</dbReference>
<feature type="transmembrane region" description="Helical" evidence="1">
    <location>
        <begin position="86"/>
        <end position="103"/>
    </location>
</feature>
<sequence length="407" mass="44042">MPIFDHPFAALFVLAPLTFAVATLVGSALARAGFPLQDASRRIGHIDGLRGYLALAVLIHHFVIWTNVTRLDRPWGAPVENVLNQLGPGAVALFFMTTGFVFYPRVLTGWRGNRWVAVYIGRVFRIVPLVAVSVAIIAAIVHWRTGAMPGVRDVRAAALWISSWSQPALLGDPLASRLNAHVLWSLWYEWFFYLLVLPACAFGMDIVRGRLPSWIVPAALLVVTLAARAFHLPRNVQVYVPLFAVGMLAFEVSRHERFAARLRGAGAAVLSVAVLAAAMLLFHEPFGIVPMAGFALFFTAVACGNPIGGMLATRGALVLGECSYGLYLLHGIVLALTFVEGRGAIDALPVAWLGILLPLLAIVAVLVTATTYLAIERPGIRAGKRLAGWWTGRRRPAVSAPELEVAP</sequence>
<dbReference type="InterPro" id="IPR002656">
    <property type="entry name" value="Acyl_transf_3_dom"/>
</dbReference>
<feature type="transmembrane region" description="Helical" evidence="1">
    <location>
        <begin position="236"/>
        <end position="252"/>
    </location>
</feature>
<feature type="transmembrane region" description="Helical" evidence="1">
    <location>
        <begin position="190"/>
        <end position="207"/>
    </location>
</feature>
<feature type="transmembrane region" description="Helical" evidence="1">
    <location>
        <begin position="123"/>
        <end position="143"/>
    </location>
</feature>
<protein>
    <submittedName>
        <fullName evidence="3">Acyltransferase</fullName>
    </submittedName>
</protein>
<proteinExistence type="predicted"/>
<keyword evidence="3" id="KW-0808">Transferase</keyword>
<reference evidence="3 4" key="1">
    <citation type="submission" date="2020-12" db="EMBL/GenBank/DDBJ databases">
        <title>Sphingomonas sp.</title>
        <authorList>
            <person name="Kim M.K."/>
        </authorList>
    </citation>
    <scope>NUCLEOTIDE SEQUENCE [LARGE SCALE GENOMIC DNA]</scope>
    <source>
        <strain evidence="3 4">BT552</strain>
    </source>
</reference>
<evidence type="ECO:0000256" key="1">
    <source>
        <dbReference type="SAM" id="Phobius"/>
    </source>
</evidence>
<name>A0ABS2D3G0_9SPHN</name>
<keyword evidence="3" id="KW-0012">Acyltransferase</keyword>